<dbReference type="EMBL" id="FOWD01000006">
    <property type="protein sequence ID" value="SFO00420.1"/>
    <property type="molecule type" value="Genomic_DNA"/>
</dbReference>
<dbReference type="STRING" id="1527.SAMN04489757_10691"/>
<dbReference type="AlphaFoldDB" id="A0A1I5DMU1"/>
<protein>
    <recommendedName>
        <fullName evidence="3">FlgN protein</fullName>
    </recommendedName>
</protein>
<reference evidence="1 2" key="1">
    <citation type="submission" date="2016-10" db="EMBL/GenBank/DDBJ databases">
        <authorList>
            <person name="de Groot N.N."/>
        </authorList>
    </citation>
    <scope>NUCLEOTIDE SEQUENCE [LARGE SCALE GENOMIC DNA]</scope>
    <source>
        <strain evidence="1 2">DSM 1283</strain>
    </source>
</reference>
<dbReference type="OrthoDB" id="9798495at2"/>
<evidence type="ECO:0008006" key="3">
    <source>
        <dbReference type="Google" id="ProtNLM"/>
    </source>
</evidence>
<dbReference type="RefSeq" id="WP_091684999.1">
    <property type="nucleotide sequence ID" value="NZ_BAABFM010000013.1"/>
</dbReference>
<evidence type="ECO:0000313" key="2">
    <source>
        <dbReference type="Proteomes" id="UP000198806"/>
    </source>
</evidence>
<sequence>MDNKTYVHILTDTLFKKNFLLDKLIQITEMQEKYITLTPPDMDNFESSLTDKEIIIEKINELDEGFEKIYEHVKEEIISNKLNHKVAISELQNLIKQVTEKSAKLQTLELKNKKSLEIFFANKKKEIRDFKKSSETASSYYKNMMNQQLDESYFLDKKK</sequence>
<accession>A0A1I5DMU1</accession>
<keyword evidence="2" id="KW-1185">Reference proteome</keyword>
<proteinExistence type="predicted"/>
<dbReference type="Proteomes" id="UP000198806">
    <property type="component" value="Unassembled WGS sequence"/>
</dbReference>
<gene>
    <name evidence="1" type="ORF">SAMN04489757_10691</name>
</gene>
<name>A0A1I5DMU1_9FIRM</name>
<evidence type="ECO:0000313" key="1">
    <source>
        <dbReference type="EMBL" id="SFO00420.1"/>
    </source>
</evidence>
<organism evidence="1 2">
    <name type="scientific">Anaerocolumna aminovalerica</name>
    <dbReference type="NCBI Taxonomy" id="1527"/>
    <lineage>
        <taxon>Bacteria</taxon>
        <taxon>Bacillati</taxon>
        <taxon>Bacillota</taxon>
        <taxon>Clostridia</taxon>
        <taxon>Lachnospirales</taxon>
        <taxon>Lachnospiraceae</taxon>
        <taxon>Anaerocolumna</taxon>
    </lineage>
</organism>